<reference evidence="3" key="1">
    <citation type="submission" date="2018-05" db="EMBL/GenBank/DDBJ databases">
        <title>Draft genome of Mucuna pruriens seed.</title>
        <authorList>
            <person name="Nnadi N.E."/>
            <person name="Vos R."/>
            <person name="Hasami M.H."/>
            <person name="Devisetty U.K."/>
            <person name="Aguiy J.C."/>
        </authorList>
    </citation>
    <scope>NUCLEOTIDE SEQUENCE [LARGE SCALE GENOMIC DNA]</scope>
    <source>
        <strain evidence="3">JCA_2017</strain>
    </source>
</reference>
<dbReference type="OrthoDB" id="2013942at2759"/>
<sequence>MRKYNEVKNIVKARISRCQGRSWVYNQGEFPSRSVLCWNCCFDVTFDKNNCGLYGIKCHLNWQCCRGLCRDIK</sequence>
<keyword evidence="2" id="KW-0732">Signal</keyword>
<dbReference type="InterPro" id="IPR006969">
    <property type="entry name" value="Stig-like"/>
</dbReference>
<organism evidence="3 4">
    <name type="scientific">Mucuna pruriens</name>
    <name type="common">Velvet bean</name>
    <name type="synonym">Dolichos pruriens</name>
    <dbReference type="NCBI Taxonomy" id="157652"/>
    <lineage>
        <taxon>Eukaryota</taxon>
        <taxon>Viridiplantae</taxon>
        <taxon>Streptophyta</taxon>
        <taxon>Embryophyta</taxon>
        <taxon>Tracheophyta</taxon>
        <taxon>Spermatophyta</taxon>
        <taxon>Magnoliopsida</taxon>
        <taxon>eudicotyledons</taxon>
        <taxon>Gunneridae</taxon>
        <taxon>Pentapetalae</taxon>
        <taxon>rosids</taxon>
        <taxon>fabids</taxon>
        <taxon>Fabales</taxon>
        <taxon>Fabaceae</taxon>
        <taxon>Papilionoideae</taxon>
        <taxon>50 kb inversion clade</taxon>
        <taxon>NPAAA clade</taxon>
        <taxon>indigoferoid/millettioid clade</taxon>
        <taxon>Phaseoleae</taxon>
        <taxon>Mucuna</taxon>
    </lineage>
</organism>
<protein>
    <submittedName>
        <fullName evidence="3">Uncharacterized protein</fullName>
    </submittedName>
</protein>
<evidence type="ECO:0000313" key="3">
    <source>
        <dbReference type="EMBL" id="RDX94396.1"/>
    </source>
</evidence>
<comment type="caution">
    <text evidence="3">The sequence shown here is derived from an EMBL/GenBank/DDBJ whole genome shotgun (WGS) entry which is preliminary data.</text>
</comment>
<dbReference type="AlphaFoldDB" id="A0A371GVA2"/>
<gene>
    <name evidence="3" type="ORF">CR513_23233</name>
</gene>
<evidence type="ECO:0000256" key="2">
    <source>
        <dbReference type="ARBA" id="ARBA00022729"/>
    </source>
</evidence>
<dbReference type="Pfam" id="PF04885">
    <property type="entry name" value="Stig1"/>
    <property type="match status" value="1"/>
</dbReference>
<feature type="non-terminal residue" evidence="3">
    <location>
        <position position="1"/>
    </location>
</feature>
<dbReference type="EMBL" id="QJKJ01004385">
    <property type="protein sequence ID" value="RDX94396.1"/>
    <property type="molecule type" value="Genomic_DNA"/>
</dbReference>
<comment type="similarity">
    <text evidence="1">Belongs to the STIG1 family.</text>
</comment>
<accession>A0A371GVA2</accession>
<proteinExistence type="inferred from homology"/>
<dbReference type="Proteomes" id="UP000257109">
    <property type="component" value="Unassembled WGS sequence"/>
</dbReference>
<evidence type="ECO:0000313" key="4">
    <source>
        <dbReference type="Proteomes" id="UP000257109"/>
    </source>
</evidence>
<evidence type="ECO:0000256" key="1">
    <source>
        <dbReference type="ARBA" id="ARBA00006010"/>
    </source>
</evidence>
<name>A0A371GVA2_MUCPR</name>
<keyword evidence="4" id="KW-1185">Reference proteome</keyword>